<evidence type="ECO:0000313" key="2">
    <source>
        <dbReference type="EMBL" id="OCB75538.1"/>
    </source>
</evidence>
<sequence>MQNNNTMVVQLTVDQLQEMINNAVIIGLQEHQKSVIIKEESETDTLLTRQEVSTLLKVSFPTLWSWNKSGILRAQKMGKKVFYNKDDVLRQLR</sequence>
<dbReference type="InterPro" id="IPR041657">
    <property type="entry name" value="HTH_17"/>
</dbReference>
<dbReference type="EMBL" id="LVEN01000013">
    <property type="protein sequence ID" value="OCB75538.1"/>
    <property type="molecule type" value="Genomic_DNA"/>
</dbReference>
<accession>A0ABX2XJR8</accession>
<evidence type="ECO:0000259" key="1">
    <source>
        <dbReference type="Pfam" id="PF12728"/>
    </source>
</evidence>
<gene>
    <name evidence="2" type="ORF">FLP_08715</name>
</gene>
<comment type="caution">
    <text evidence="2">The sequence shown here is derived from an EMBL/GenBank/DDBJ whole genome shotgun (WGS) entry which is preliminary data.</text>
</comment>
<organism evidence="2 3">
    <name type="scientific">Flavobacterium piscis</name>
    <dbReference type="NCBI Taxonomy" id="1114874"/>
    <lineage>
        <taxon>Bacteria</taxon>
        <taxon>Pseudomonadati</taxon>
        <taxon>Bacteroidota</taxon>
        <taxon>Flavobacteriia</taxon>
        <taxon>Flavobacteriales</taxon>
        <taxon>Flavobacteriaceae</taxon>
        <taxon>Flavobacterium</taxon>
    </lineage>
</organism>
<dbReference type="Pfam" id="PF12728">
    <property type="entry name" value="HTH_17"/>
    <property type="match status" value="1"/>
</dbReference>
<name>A0ABX2XJR8_9FLAO</name>
<dbReference type="SUPFAM" id="SSF46955">
    <property type="entry name" value="Putative DNA-binding domain"/>
    <property type="match status" value="1"/>
</dbReference>
<evidence type="ECO:0000313" key="3">
    <source>
        <dbReference type="Proteomes" id="UP000093343"/>
    </source>
</evidence>
<dbReference type="RefSeq" id="WP_083195837.1">
    <property type="nucleotide sequence ID" value="NZ_LVEN01000013.1"/>
</dbReference>
<protein>
    <recommendedName>
        <fullName evidence="1">Helix-turn-helix domain-containing protein</fullName>
    </recommendedName>
</protein>
<reference evidence="3" key="1">
    <citation type="submission" date="2016-03" db="EMBL/GenBank/DDBJ databases">
        <title>Draft genome sequence of Paenibacillus glacialis DSM 22343.</title>
        <authorList>
            <person name="Shin S.-K."/>
            <person name="Yi H."/>
        </authorList>
    </citation>
    <scope>NUCLEOTIDE SEQUENCE [LARGE SCALE GENOMIC DNA]</scope>
    <source>
        <strain evidence="3">CCUG 60099</strain>
    </source>
</reference>
<keyword evidence="3" id="KW-1185">Reference proteome</keyword>
<feature type="domain" description="Helix-turn-helix" evidence="1">
    <location>
        <begin position="46"/>
        <end position="90"/>
    </location>
</feature>
<dbReference type="Proteomes" id="UP000093343">
    <property type="component" value="Unassembled WGS sequence"/>
</dbReference>
<proteinExistence type="predicted"/>
<dbReference type="InterPro" id="IPR009061">
    <property type="entry name" value="DNA-bd_dom_put_sf"/>
</dbReference>